<organism evidence="5 6">
    <name type="scientific">Psychroflexus maritimus</name>
    <dbReference type="NCBI Taxonomy" id="2714865"/>
    <lineage>
        <taxon>Bacteria</taxon>
        <taxon>Pseudomonadati</taxon>
        <taxon>Bacteroidota</taxon>
        <taxon>Flavobacteriia</taxon>
        <taxon>Flavobacteriales</taxon>
        <taxon>Flavobacteriaceae</taxon>
        <taxon>Psychroflexus</taxon>
    </lineage>
</organism>
<reference evidence="5" key="1">
    <citation type="submission" date="2020-03" db="EMBL/GenBank/DDBJ databases">
        <title>Psychroflexus Maritimus sp. nov., isolate from marine sediment.</title>
        <authorList>
            <person name="Zhong Y.-L."/>
        </authorList>
    </citation>
    <scope>NUCLEOTIDE SEQUENCE</scope>
    <source>
        <strain evidence="5">C1</strain>
    </source>
</reference>
<dbReference type="SUPFAM" id="SSF51261">
    <property type="entry name" value="Duplicated hybrid motif"/>
    <property type="match status" value="1"/>
</dbReference>
<dbReference type="Gene3D" id="2.70.70.10">
    <property type="entry name" value="Glucose Permease (Domain IIA)"/>
    <property type="match status" value="1"/>
</dbReference>
<evidence type="ECO:0000313" key="5">
    <source>
        <dbReference type="EMBL" id="NGZ89457.1"/>
    </source>
</evidence>
<keyword evidence="2" id="KW-0175">Coiled coil</keyword>
<keyword evidence="1 3" id="KW-0732">Signal</keyword>
<keyword evidence="6" id="KW-1185">Reference proteome</keyword>
<dbReference type="EMBL" id="JAANAS010000038">
    <property type="protein sequence ID" value="NGZ89457.1"/>
    <property type="molecule type" value="Genomic_DNA"/>
</dbReference>
<sequence>MKLVQSYLLLVVVLLLSVSSVNAQTKEQLEKQRDEIEKEMASLEKILGKTEKSEKSALQKVDELNQQIKTTEKLIRVNNQEANLLSNQIDENTRNIEQLKKQLQALKNEYAKMIKKSYQSNSQQNRIMFLFSSESFLQAYKRIQYMNQHANYRKKQGLEIGKQTKELQRLNETLFTQKKEKEAVLESNRKSKSKLVEKQKEQQELLNEIKKDEKKYIAEIKAQEKEINRLEKEIDRLIREAIAAENKKRGSSARAKFDLTPEAKLIAADFAKNKGRLPWPLKAGLVTTKFGKRRHHLVPSVVVNRKNIRIDTEENAEALCIFDGVVLQVSVVRGRNKYVHVRHGNYITTYNNLSEIYVNKGEDIKRGQSLGKVATDKQTGKTTLSFSIHKNTDALDPAKWIYQMN</sequence>
<dbReference type="PANTHER" id="PTHR21666">
    <property type="entry name" value="PEPTIDASE-RELATED"/>
    <property type="match status" value="1"/>
</dbReference>
<name>A0A967ABZ1_9FLAO</name>
<feature type="signal peptide" evidence="3">
    <location>
        <begin position="1"/>
        <end position="23"/>
    </location>
</feature>
<protein>
    <submittedName>
        <fullName evidence="5">Peptidoglycan DD-metalloendopeptidase family protein</fullName>
    </submittedName>
</protein>
<feature type="chain" id="PRO_5037769648" evidence="3">
    <location>
        <begin position="24"/>
        <end position="405"/>
    </location>
</feature>
<dbReference type="InterPro" id="IPR050570">
    <property type="entry name" value="Cell_wall_metabolism_enzyme"/>
</dbReference>
<dbReference type="GO" id="GO:0004222">
    <property type="term" value="F:metalloendopeptidase activity"/>
    <property type="evidence" value="ECO:0007669"/>
    <property type="project" value="TreeGrafter"/>
</dbReference>
<proteinExistence type="predicted"/>
<dbReference type="Pfam" id="PF01551">
    <property type="entry name" value="Peptidase_M23"/>
    <property type="match status" value="1"/>
</dbReference>
<evidence type="ECO:0000256" key="2">
    <source>
        <dbReference type="SAM" id="Coils"/>
    </source>
</evidence>
<evidence type="ECO:0000256" key="1">
    <source>
        <dbReference type="ARBA" id="ARBA00022729"/>
    </source>
</evidence>
<dbReference type="InterPro" id="IPR011055">
    <property type="entry name" value="Dup_hybrid_motif"/>
</dbReference>
<feature type="coiled-coil region" evidence="2">
    <location>
        <begin position="188"/>
        <end position="247"/>
    </location>
</feature>
<evidence type="ECO:0000313" key="6">
    <source>
        <dbReference type="Proteomes" id="UP000643701"/>
    </source>
</evidence>
<accession>A0A967ABZ1</accession>
<dbReference type="CDD" id="cd12797">
    <property type="entry name" value="M23_peptidase"/>
    <property type="match status" value="1"/>
</dbReference>
<gene>
    <name evidence="5" type="ORF">G7034_04230</name>
</gene>
<feature type="coiled-coil region" evidence="2">
    <location>
        <begin position="22"/>
        <end position="116"/>
    </location>
</feature>
<dbReference type="InterPro" id="IPR016047">
    <property type="entry name" value="M23ase_b-sheet_dom"/>
</dbReference>
<dbReference type="RefSeq" id="WP_166399724.1">
    <property type="nucleotide sequence ID" value="NZ_JAANAS010000038.1"/>
</dbReference>
<evidence type="ECO:0000256" key="3">
    <source>
        <dbReference type="SAM" id="SignalP"/>
    </source>
</evidence>
<evidence type="ECO:0000259" key="4">
    <source>
        <dbReference type="Pfam" id="PF01551"/>
    </source>
</evidence>
<dbReference type="PANTHER" id="PTHR21666:SF289">
    <property type="entry name" value="L-ALA--D-GLU ENDOPEPTIDASE"/>
    <property type="match status" value="1"/>
</dbReference>
<comment type="caution">
    <text evidence="5">The sequence shown here is derived from an EMBL/GenBank/DDBJ whole genome shotgun (WGS) entry which is preliminary data.</text>
</comment>
<feature type="domain" description="M23ase beta-sheet core" evidence="4">
    <location>
        <begin position="307"/>
        <end position="397"/>
    </location>
</feature>
<dbReference type="Gene3D" id="6.10.250.3150">
    <property type="match status" value="1"/>
</dbReference>
<dbReference type="AlphaFoldDB" id="A0A967ABZ1"/>
<dbReference type="Proteomes" id="UP000643701">
    <property type="component" value="Unassembled WGS sequence"/>
</dbReference>